<dbReference type="Pfam" id="PF22544">
    <property type="entry name" value="HYDIN_VesB_CFA65-like_Ig"/>
    <property type="match status" value="2"/>
</dbReference>
<dbReference type="AlphaFoldDB" id="A0A4P7XKD0"/>
<keyword evidence="5" id="KW-0966">Cell projection</keyword>
<dbReference type="Proteomes" id="UP000298049">
    <property type="component" value="Chromosome"/>
</dbReference>
<sequence length="635" mass="66585">MKQFWCLWVGGEQIPTLFYRLYAQQEYNADYIKRKNNMNPVIYRVRRRAFCTSISAAALALASGAVSAEPVNLELSYTCPFPLIGNQQVITNISSEMPATVESGAPTGAFAIDVVSTVPENAKIGLGLAGAVSIEGTASSDVVVELPSVDRFITVQLDIPSTVIPSGGGAFNVPASGVQEPLVFGETDEGSGVVRVEGLTLNMITRTFSGEIASDPVGEFTSVCTLDPGQDNALHTFGIIPPPDPYDPADIHLSTDNVDFGTVQAGLSEEMTIVITNDGQSPLSIDRLSLDGSSAFEMSTDCSVLAPGESCTVFITYYPSDDGIQTAVLTVASNDPDSAVLDIAIAGRSLLSGPEIVVPDEVDFGVVEIGTSVTRKIAVSNDGIESLSISEIWVTGGDAGAFVSSHMCSVVAPGATCFVSAMFAPHSDGHFSSALNIAYDRAENPAVVSLQGSGIVTDPPFIAFDVQGASTIAASGRTMALSGSIEPRLDLATGIFGGDLRIDNSQLRVPVSRLFRSVEATAKVEFEQTRESSGMLANGVLTLKASMHIKVPKVTVAFFGFPVMIGGGEACRTIDPVTISMQSPEGESFSPLRGGIITGEYYLPPLENCGALTSLLNKTMAGYGNTIQLGLTPIL</sequence>
<evidence type="ECO:0000313" key="9">
    <source>
        <dbReference type="Proteomes" id="UP000298049"/>
    </source>
</evidence>
<proteinExistence type="predicted"/>
<keyword evidence="9" id="KW-1185">Reference proteome</keyword>
<dbReference type="InterPro" id="IPR013783">
    <property type="entry name" value="Ig-like_fold"/>
</dbReference>
<dbReference type="InterPro" id="IPR046542">
    <property type="entry name" value="DUF6801"/>
</dbReference>
<dbReference type="Gene3D" id="2.60.40.10">
    <property type="entry name" value="Immunoglobulins"/>
    <property type="match status" value="2"/>
</dbReference>
<dbReference type="KEGG" id="hmi:soil367_13095"/>
<dbReference type="InterPro" id="IPR053879">
    <property type="entry name" value="HYDIN_VesB_CFA65-like_Ig"/>
</dbReference>
<dbReference type="GO" id="GO:0005737">
    <property type="term" value="C:cytoplasm"/>
    <property type="evidence" value="ECO:0007669"/>
    <property type="project" value="UniProtKB-SubCell"/>
</dbReference>
<gene>
    <name evidence="8" type="ORF">soil367_13095</name>
</gene>
<evidence type="ECO:0000256" key="1">
    <source>
        <dbReference type="ARBA" id="ARBA00004138"/>
    </source>
</evidence>
<keyword evidence="3" id="KW-0963">Cytoplasm</keyword>
<feature type="domain" description="HYDIN/VesB/CFA65-like Ig-like" evidence="7">
    <location>
        <begin position="356"/>
        <end position="452"/>
    </location>
</feature>
<dbReference type="EMBL" id="CP031093">
    <property type="protein sequence ID" value="QCF26792.1"/>
    <property type="molecule type" value="Genomic_DNA"/>
</dbReference>
<dbReference type="NCBIfam" id="NF012200">
    <property type="entry name" value="choice_anch_D"/>
    <property type="match status" value="2"/>
</dbReference>
<organism evidence="8 9">
    <name type="scientific">Hydrocarboniclastica marina</name>
    <dbReference type="NCBI Taxonomy" id="2259620"/>
    <lineage>
        <taxon>Bacteria</taxon>
        <taxon>Pseudomonadati</taxon>
        <taxon>Pseudomonadota</taxon>
        <taxon>Gammaproteobacteria</taxon>
        <taxon>Alteromonadales</taxon>
        <taxon>Alteromonadaceae</taxon>
        <taxon>Hydrocarboniclastica</taxon>
    </lineage>
</organism>
<feature type="domain" description="DUF6801" evidence="6">
    <location>
        <begin position="76"/>
        <end position="235"/>
    </location>
</feature>
<protein>
    <submittedName>
        <fullName evidence="8">Choice-of-anchor D domain</fullName>
    </submittedName>
</protein>
<evidence type="ECO:0000313" key="8">
    <source>
        <dbReference type="EMBL" id="QCF26792.1"/>
    </source>
</evidence>
<dbReference type="OrthoDB" id="6056921at2"/>
<dbReference type="Pfam" id="PF20611">
    <property type="entry name" value="DUF6801"/>
    <property type="match status" value="1"/>
</dbReference>
<evidence type="ECO:0000256" key="5">
    <source>
        <dbReference type="ARBA" id="ARBA00023273"/>
    </source>
</evidence>
<comment type="subcellular location">
    <subcellularLocation>
        <location evidence="1">Cell projection</location>
        <location evidence="1">Cilium</location>
    </subcellularLocation>
    <subcellularLocation>
        <location evidence="2">Cytoplasm</location>
    </subcellularLocation>
</comment>
<evidence type="ECO:0000259" key="7">
    <source>
        <dbReference type="Pfam" id="PF22544"/>
    </source>
</evidence>
<reference evidence="8 9" key="1">
    <citation type="submission" date="2018-07" db="EMBL/GenBank/DDBJ databases">
        <title>Marsedoiliclastica nanhaica gen. nov. sp. nov., a novel marine hydrocarbonoclastic bacterium isolated from an in-situ enriched hydrocarbon-degrading consortium in deep-sea sediment.</title>
        <authorList>
            <person name="Dong C."/>
            <person name="Ma T."/>
            <person name="Liu R."/>
            <person name="Shao Z."/>
        </authorList>
    </citation>
    <scope>NUCLEOTIDE SEQUENCE [LARGE SCALE GENOMIC DNA]</scope>
    <source>
        <strain evidence="9">soil36-7</strain>
    </source>
</reference>
<keyword evidence="4" id="KW-0969">Cilium</keyword>
<feature type="domain" description="HYDIN/VesB/CFA65-like Ig-like" evidence="7">
    <location>
        <begin position="250"/>
        <end position="343"/>
    </location>
</feature>
<evidence type="ECO:0000256" key="3">
    <source>
        <dbReference type="ARBA" id="ARBA00022490"/>
    </source>
</evidence>
<accession>A0A4P7XKD0</accession>
<evidence type="ECO:0000256" key="4">
    <source>
        <dbReference type="ARBA" id="ARBA00023069"/>
    </source>
</evidence>
<name>A0A4P7XKD0_9ALTE</name>
<evidence type="ECO:0000259" key="6">
    <source>
        <dbReference type="Pfam" id="PF20611"/>
    </source>
</evidence>
<evidence type="ECO:0000256" key="2">
    <source>
        <dbReference type="ARBA" id="ARBA00004496"/>
    </source>
</evidence>